<evidence type="ECO:0000313" key="1">
    <source>
        <dbReference type="EMBL" id="SDZ62361.1"/>
    </source>
</evidence>
<keyword evidence="2" id="KW-1185">Reference proteome</keyword>
<sequence>MRIAALVEQLASGVQEDREAARDRLIAHGKAAVEPVLRALCDEAIASNPQLLKEAAEPYLPALLRLLGCGVGWGQPSLKKRAGGVAGVLRRHMLSL</sequence>
<dbReference type="Proteomes" id="UP000199632">
    <property type="component" value="Unassembled WGS sequence"/>
</dbReference>
<dbReference type="AlphaFoldDB" id="A0A1H3UK10"/>
<evidence type="ECO:0000313" key="2">
    <source>
        <dbReference type="Proteomes" id="UP000199632"/>
    </source>
</evidence>
<name>A0A1H3UK10_9ACTN</name>
<dbReference type="EMBL" id="FNQB01000004">
    <property type="protein sequence ID" value="SDZ62361.1"/>
    <property type="molecule type" value="Genomic_DNA"/>
</dbReference>
<accession>A0A1H3UK10</accession>
<proteinExistence type="predicted"/>
<dbReference type="RefSeq" id="WP_090802613.1">
    <property type="nucleotide sequence ID" value="NZ_BOND01000005.1"/>
</dbReference>
<reference evidence="2" key="1">
    <citation type="submission" date="2016-10" db="EMBL/GenBank/DDBJ databases">
        <authorList>
            <person name="Varghese N."/>
            <person name="Submissions S."/>
        </authorList>
    </citation>
    <scope>NUCLEOTIDE SEQUENCE [LARGE SCALE GENOMIC DNA]</scope>
    <source>
        <strain evidence="2">DSM 44718</strain>
    </source>
</reference>
<protein>
    <submittedName>
        <fullName evidence="1">Uncharacterized protein</fullName>
    </submittedName>
</protein>
<organism evidence="1 2">
    <name type="scientific">Asanoa ishikariensis</name>
    <dbReference type="NCBI Taxonomy" id="137265"/>
    <lineage>
        <taxon>Bacteria</taxon>
        <taxon>Bacillati</taxon>
        <taxon>Actinomycetota</taxon>
        <taxon>Actinomycetes</taxon>
        <taxon>Micromonosporales</taxon>
        <taxon>Micromonosporaceae</taxon>
        <taxon>Asanoa</taxon>
    </lineage>
</organism>
<gene>
    <name evidence="1" type="ORF">SAMN05421684_7443</name>
</gene>